<evidence type="ECO:0000256" key="5">
    <source>
        <dbReference type="ARBA" id="ARBA00022833"/>
    </source>
</evidence>
<dbReference type="Proteomes" id="UP001108240">
    <property type="component" value="Unplaced"/>
</dbReference>
<feature type="binding site" evidence="11">
    <location>
        <position position="119"/>
    </location>
    <ligand>
        <name>Zn(2+)</name>
        <dbReference type="ChEBI" id="CHEBI:29105"/>
    </ligand>
</feature>
<name>A0A9J7Y3Q2_CYPCA</name>
<keyword evidence="4" id="KW-0999">Mitochondrion inner membrane</keyword>
<dbReference type="Gene3D" id="2.60.11.10">
    <property type="entry name" value="Cytochrome c oxidase, subunit Vb"/>
    <property type="match status" value="1"/>
</dbReference>
<evidence type="ECO:0000256" key="3">
    <source>
        <dbReference type="ARBA" id="ARBA00022723"/>
    </source>
</evidence>
<dbReference type="CDD" id="cd00924">
    <property type="entry name" value="Cyt_c_Oxidase_Vb"/>
    <property type="match status" value="1"/>
</dbReference>
<proteinExistence type="predicted"/>
<dbReference type="SUPFAM" id="SSF57802">
    <property type="entry name" value="Rubredoxin-like"/>
    <property type="match status" value="1"/>
</dbReference>
<dbReference type="PROSITE" id="PS51359">
    <property type="entry name" value="COX5B_2"/>
    <property type="match status" value="1"/>
</dbReference>
<comment type="subcellular location">
    <subcellularLocation>
        <location evidence="1">Mitochondrion inner membrane</location>
    </subcellularLocation>
</comment>
<evidence type="ECO:0000256" key="12">
    <source>
        <dbReference type="PIRSR" id="PIRSR602124-3"/>
    </source>
</evidence>
<dbReference type="PANTHER" id="PTHR10122">
    <property type="entry name" value="CYTOCHROME C OXIDASE SUBUNIT 5B, MITOCHONDRIAL"/>
    <property type="match status" value="1"/>
</dbReference>
<keyword evidence="8" id="KW-0496">Mitochondrion</keyword>
<feature type="modified residue" description="N6-acetyllysine" evidence="12">
    <location>
        <position position="149"/>
    </location>
</feature>
<dbReference type="FunFam" id="2.60.11.10:FF:000001">
    <property type="entry name" value="Cytochrome c oxidase subunit 5B, mitochondrial"/>
    <property type="match status" value="1"/>
</dbReference>
<dbReference type="GO" id="GO:0045277">
    <property type="term" value="C:respiratory chain complex IV"/>
    <property type="evidence" value="ECO:0007669"/>
    <property type="project" value="InterPro"/>
</dbReference>
<dbReference type="PROSITE" id="PS00848">
    <property type="entry name" value="COX5B_1"/>
    <property type="match status" value="1"/>
</dbReference>
<evidence type="ECO:0000256" key="7">
    <source>
        <dbReference type="ARBA" id="ARBA00022990"/>
    </source>
</evidence>
<feature type="binding site" evidence="11">
    <location>
        <position position="141"/>
    </location>
    <ligand>
        <name>Zn(2+)</name>
        <dbReference type="ChEBI" id="CHEBI:29105"/>
    </ligand>
</feature>
<dbReference type="PANTHER" id="PTHR10122:SF11">
    <property type="entry name" value="CYTOCHROME C OXIDASE SUBUNIT 5B2"/>
    <property type="match status" value="1"/>
</dbReference>
<keyword evidence="3 11" id="KW-0479">Metal-binding</keyword>
<evidence type="ECO:0000256" key="9">
    <source>
        <dbReference type="ARBA" id="ARBA00023136"/>
    </source>
</evidence>
<protein>
    <recommendedName>
        <fullName evidence="2">Cytochrome c oxidase subunit 5B, mitochondrial</fullName>
    </recommendedName>
    <alternativeName>
        <fullName evidence="10">Cytochrome c oxidase polypeptide Vb</fullName>
    </alternativeName>
</protein>
<evidence type="ECO:0000256" key="4">
    <source>
        <dbReference type="ARBA" id="ARBA00022792"/>
    </source>
</evidence>
<keyword evidence="9" id="KW-0472">Membrane</keyword>
<keyword evidence="5 11" id="KW-0862">Zinc</keyword>
<reference evidence="13" key="2">
    <citation type="submission" date="2025-09" db="UniProtKB">
        <authorList>
            <consortium name="Ensembl"/>
        </authorList>
    </citation>
    <scope>IDENTIFICATION</scope>
</reference>
<evidence type="ECO:0000313" key="13">
    <source>
        <dbReference type="Ensembl" id="ENSCCRP00000112245.1"/>
    </source>
</evidence>
<feature type="binding site" evidence="11">
    <location>
        <position position="144"/>
    </location>
    <ligand>
        <name>Zn(2+)</name>
        <dbReference type="ChEBI" id="CHEBI:29105"/>
    </ligand>
</feature>
<feature type="modified residue" description="N6-acetyllysine" evidence="12">
    <location>
        <position position="114"/>
    </location>
</feature>
<dbReference type="Ensembl" id="ENSCCRT00000165510.1">
    <property type="protein sequence ID" value="ENSCCRP00000112245.1"/>
    <property type="gene ID" value="ENSCCRG00000080759.1"/>
</dbReference>
<dbReference type="InterPro" id="IPR036972">
    <property type="entry name" value="Cyt_c_oxidase_su5b_sf"/>
</dbReference>
<feature type="modified residue" description="N6-acetyllysine" evidence="12">
    <location>
        <position position="96"/>
    </location>
</feature>
<keyword evidence="7" id="KW-0007">Acetylation</keyword>
<dbReference type="GO" id="GO:0006123">
    <property type="term" value="P:mitochondrial electron transport, cytochrome c to oxygen"/>
    <property type="evidence" value="ECO:0007669"/>
    <property type="project" value="InterPro"/>
</dbReference>
<sequence length="157" mass="17601">MGLGPRRRFRLHRLGSAARAVLRVTGRIQESRSLRERLGVGPFILAVRHLRQGVNGGGARGPSGIPTDEEQAAGLERRILQAMKKGQDPYSIFKPKEYTGSRDDPHIVPSINNKRLVGCLCEEDNTAIVWFWLHEGNPQRCPSCGSHYKLVHHELPH</sequence>
<dbReference type="InterPro" id="IPR002124">
    <property type="entry name" value="Cyt_c_oxidase_su5b"/>
</dbReference>
<evidence type="ECO:0000256" key="1">
    <source>
        <dbReference type="ARBA" id="ARBA00004273"/>
    </source>
</evidence>
<dbReference type="Pfam" id="PF01215">
    <property type="entry name" value="COX5B"/>
    <property type="match status" value="1"/>
</dbReference>
<dbReference type="GO" id="GO:0046872">
    <property type="term" value="F:metal ion binding"/>
    <property type="evidence" value="ECO:0007669"/>
    <property type="project" value="UniProtKB-KW"/>
</dbReference>
<dbReference type="AlphaFoldDB" id="A0A9J7Y3Q2"/>
<evidence type="ECO:0000256" key="6">
    <source>
        <dbReference type="ARBA" id="ARBA00022946"/>
    </source>
</evidence>
<accession>A0A9J7Y3Q2</accession>
<reference evidence="13" key="1">
    <citation type="submission" date="2025-08" db="UniProtKB">
        <authorList>
            <consortium name="Ensembl"/>
        </authorList>
    </citation>
    <scope>IDENTIFICATION</scope>
</reference>
<dbReference type="GO" id="GO:0005743">
    <property type="term" value="C:mitochondrial inner membrane"/>
    <property type="evidence" value="ECO:0007669"/>
    <property type="project" value="UniProtKB-SubCell"/>
</dbReference>
<organism evidence="13 14">
    <name type="scientific">Cyprinus carpio carpio</name>
    <dbReference type="NCBI Taxonomy" id="630221"/>
    <lineage>
        <taxon>Eukaryota</taxon>
        <taxon>Metazoa</taxon>
        <taxon>Chordata</taxon>
        <taxon>Craniata</taxon>
        <taxon>Vertebrata</taxon>
        <taxon>Euteleostomi</taxon>
        <taxon>Actinopterygii</taxon>
        <taxon>Neopterygii</taxon>
        <taxon>Teleostei</taxon>
        <taxon>Ostariophysi</taxon>
        <taxon>Cypriniformes</taxon>
        <taxon>Cyprinidae</taxon>
        <taxon>Cyprininae</taxon>
        <taxon>Cyprinus</taxon>
    </lineage>
</organism>
<evidence type="ECO:0000256" key="11">
    <source>
        <dbReference type="PIRSR" id="PIRSR602124-1"/>
    </source>
</evidence>
<evidence type="ECO:0000256" key="2">
    <source>
        <dbReference type="ARBA" id="ARBA00020224"/>
    </source>
</evidence>
<evidence type="ECO:0000313" key="14">
    <source>
        <dbReference type="Proteomes" id="UP001108240"/>
    </source>
</evidence>
<dbReference type="GeneTree" id="ENSGT00390000011010"/>
<feature type="binding site" evidence="11">
    <location>
        <position position="121"/>
    </location>
    <ligand>
        <name>Zn(2+)</name>
        <dbReference type="ChEBI" id="CHEBI:29105"/>
    </ligand>
</feature>
<keyword evidence="6" id="KW-0809">Transit peptide</keyword>
<evidence type="ECO:0000256" key="8">
    <source>
        <dbReference type="ARBA" id="ARBA00023128"/>
    </source>
</evidence>
<evidence type="ECO:0000256" key="10">
    <source>
        <dbReference type="ARBA" id="ARBA00031048"/>
    </source>
</evidence>
<keyword evidence="14" id="KW-1185">Reference proteome</keyword>